<dbReference type="EMBL" id="AYZK01000009">
    <property type="protein sequence ID" value="KRM86485.1"/>
    <property type="molecule type" value="Genomic_DNA"/>
</dbReference>
<protein>
    <submittedName>
        <fullName evidence="4">ADP-ribose pyrophosphatase</fullName>
    </submittedName>
</protein>
<organism evidence="4 5">
    <name type="scientific">Lacticaseibacillus thailandensis DSM 22698 = JCM 13996</name>
    <dbReference type="NCBI Taxonomy" id="1423810"/>
    <lineage>
        <taxon>Bacteria</taxon>
        <taxon>Bacillati</taxon>
        <taxon>Bacillota</taxon>
        <taxon>Bacilli</taxon>
        <taxon>Lactobacillales</taxon>
        <taxon>Lactobacillaceae</taxon>
        <taxon>Lacticaseibacillus</taxon>
    </lineage>
</organism>
<evidence type="ECO:0000256" key="1">
    <source>
        <dbReference type="ARBA" id="ARBA00001946"/>
    </source>
</evidence>
<accession>A0A0R2C5Q2</accession>
<sequence>MAPVTRSYPVTKQSKDGEEMADYIEMIRSKVGHTPVILNTAAGIVLDGQNRVLLQERNGEDSGWCVPGGYLEYGESFKDAVVREMKEDTGLDVEVIRPLGLFDKYFMQYPNGDQVQNCARLFLVHVVGGSFGEASEKETKRCAYFDFKERPTTFIKQNEDMLDFVATLIATHQL</sequence>
<comment type="cofactor">
    <cofactor evidence="1">
        <name>Mg(2+)</name>
        <dbReference type="ChEBI" id="CHEBI:18420"/>
    </cofactor>
</comment>
<dbReference type="GO" id="GO:0016787">
    <property type="term" value="F:hydrolase activity"/>
    <property type="evidence" value="ECO:0007669"/>
    <property type="project" value="UniProtKB-KW"/>
</dbReference>
<evidence type="ECO:0000313" key="4">
    <source>
        <dbReference type="EMBL" id="KRM86485.1"/>
    </source>
</evidence>
<evidence type="ECO:0000256" key="2">
    <source>
        <dbReference type="ARBA" id="ARBA00022801"/>
    </source>
</evidence>
<dbReference type="PANTHER" id="PTHR43046:SF2">
    <property type="entry name" value="8-OXO-DGTP DIPHOSPHATASE-RELATED"/>
    <property type="match status" value="1"/>
</dbReference>
<dbReference type="PRINTS" id="PR00502">
    <property type="entry name" value="NUDIXFAMILY"/>
</dbReference>
<reference evidence="4 5" key="1">
    <citation type="journal article" date="2015" name="Genome Announc.">
        <title>Expanding the biotechnology potential of lactobacilli through comparative genomics of 213 strains and associated genera.</title>
        <authorList>
            <person name="Sun Z."/>
            <person name="Harris H.M."/>
            <person name="McCann A."/>
            <person name="Guo C."/>
            <person name="Argimon S."/>
            <person name="Zhang W."/>
            <person name="Yang X."/>
            <person name="Jeffery I.B."/>
            <person name="Cooney J.C."/>
            <person name="Kagawa T.F."/>
            <person name="Liu W."/>
            <person name="Song Y."/>
            <person name="Salvetti E."/>
            <person name="Wrobel A."/>
            <person name="Rasinkangas P."/>
            <person name="Parkhill J."/>
            <person name="Rea M.C."/>
            <person name="O'Sullivan O."/>
            <person name="Ritari J."/>
            <person name="Douillard F.P."/>
            <person name="Paul Ross R."/>
            <person name="Yang R."/>
            <person name="Briner A.E."/>
            <person name="Felis G.E."/>
            <person name="de Vos W.M."/>
            <person name="Barrangou R."/>
            <person name="Klaenhammer T.R."/>
            <person name="Caufield P.W."/>
            <person name="Cui Y."/>
            <person name="Zhang H."/>
            <person name="O'Toole P.W."/>
        </authorList>
    </citation>
    <scope>NUCLEOTIDE SEQUENCE [LARGE SCALE GENOMIC DNA]</scope>
    <source>
        <strain evidence="4 5">DSM 22698</strain>
    </source>
</reference>
<gene>
    <name evidence="4" type="ORF">FD19_GL001915</name>
</gene>
<dbReference type="InterPro" id="IPR000086">
    <property type="entry name" value="NUDIX_hydrolase_dom"/>
</dbReference>
<evidence type="ECO:0000259" key="3">
    <source>
        <dbReference type="PROSITE" id="PS51462"/>
    </source>
</evidence>
<dbReference type="STRING" id="1423810.FD19_GL001915"/>
<dbReference type="AlphaFoldDB" id="A0A0R2C5Q2"/>
<dbReference type="Pfam" id="PF00293">
    <property type="entry name" value="NUDIX"/>
    <property type="match status" value="1"/>
</dbReference>
<dbReference type="PATRIC" id="fig|1423810.4.peg.1964"/>
<dbReference type="InterPro" id="IPR015797">
    <property type="entry name" value="NUDIX_hydrolase-like_dom_sf"/>
</dbReference>
<name>A0A0R2C5Q2_9LACO</name>
<dbReference type="SUPFAM" id="SSF55811">
    <property type="entry name" value="Nudix"/>
    <property type="match status" value="1"/>
</dbReference>
<evidence type="ECO:0000313" key="5">
    <source>
        <dbReference type="Proteomes" id="UP000051789"/>
    </source>
</evidence>
<comment type="caution">
    <text evidence="4">The sequence shown here is derived from an EMBL/GenBank/DDBJ whole genome shotgun (WGS) entry which is preliminary data.</text>
</comment>
<dbReference type="InterPro" id="IPR020476">
    <property type="entry name" value="Nudix_hydrolase"/>
</dbReference>
<keyword evidence="5" id="KW-1185">Reference proteome</keyword>
<dbReference type="Gene3D" id="3.90.79.10">
    <property type="entry name" value="Nucleoside Triphosphate Pyrophosphohydrolase"/>
    <property type="match status" value="1"/>
</dbReference>
<dbReference type="PANTHER" id="PTHR43046">
    <property type="entry name" value="GDP-MANNOSE MANNOSYL HYDROLASE"/>
    <property type="match status" value="1"/>
</dbReference>
<proteinExistence type="predicted"/>
<keyword evidence="2" id="KW-0378">Hydrolase</keyword>
<dbReference type="Proteomes" id="UP000051789">
    <property type="component" value="Unassembled WGS sequence"/>
</dbReference>
<dbReference type="PROSITE" id="PS51462">
    <property type="entry name" value="NUDIX"/>
    <property type="match status" value="1"/>
</dbReference>
<feature type="domain" description="Nudix hydrolase" evidence="3">
    <location>
        <begin position="35"/>
        <end position="169"/>
    </location>
</feature>
<dbReference type="CDD" id="cd04677">
    <property type="entry name" value="NUDIX_Hydrolase"/>
    <property type="match status" value="1"/>
</dbReference>